<dbReference type="AlphaFoldDB" id="A0A978VKP0"/>
<comment type="caution">
    <text evidence="1">The sequence shown here is derived from an EMBL/GenBank/DDBJ whole genome shotgun (WGS) entry which is preliminary data.</text>
</comment>
<accession>A0A978VKP0</accession>
<evidence type="ECO:0000313" key="2">
    <source>
        <dbReference type="Proteomes" id="UP000813462"/>
    </source>
</evidence>
<proteinExistence type="predicted"/>
<evidence type="ECO:0000313" key="1">
    <source>
        <dbReference type="EMBL" id="KAH7533659.1"/>
    </source>
</evidence>
<sequence>MVRDKIETSKFRTQGLKFVDQLDILFKDVAATGEGAWALFSGYVPNHVDDGSSRERVNDFDITDGLDVNFTDDLNFTKGIEDIGNDFDISNSMLGASTQDKGKKREKKNNDTRSGVAAKLSRELDDIHTAIENRNKDNLGCSIPEVIDMLRNIPGIERGSELFMAKLFLRKENRQMFVVLKDFDLQLNGLSK</sequence>
<name>A0A978VKP0_ZIZJJ</name>
<dbReference type="EMBL" id="JAEACU010000004">
    <property type="protein sequence ID" value="KAH7533659.1"/>
    <property type="molecule type" value="Genomic_DNA"/>
</dbReference>
<protein>
    <submittedName>
        <fullName evidence="1">Uncharacterized protein</fullName>
    </submittedName>
</protein>
<organism evidence="1 2">
    <name type="scientific">Ziziphus jujuba var. spinosa</name>
    <dbReference type="NCBI Taxonomy" id="714518"/>
    <lineage>
        <taxon>Eukaryota</taxon>
        <taxon>Viridiplantae</taxon>
        <taxon>Streptophyta</taxon>
        <taxon>Embryophyta</taxon>
        <taxon>Tracheophyta</taxon>
        <taxon>Spermatophyta</taxon>
        <taxon>Magnoliopsida</taxon>
        <taxon>eudicotyledons</taxon>
        <taxon>Gunneridae</taxon>
        <taxon>Pentapetalae</taxon>
        <taxon>rosids</taxon>
        <taxon>fabids</taxon>
        <taxon>Rosales</taxon>
        <taxon>Rhamnaceae</taxon>
        <taxon>Paliureae</taxon>
        <taxon>Ziziphus</taxon>
    </lineage>
</organism>
<reference evidence="1" key="1">
    <citation type="journal article" date="2021" name="Front. Plant Sci.">
        <title>Chromosome-Scale Genome Assembly for Chinese Sour Jujube and Insights Into Its Genome Evolution and Domestication Signature.</title>
        <authorList>
            <person name="Shen L.-Y."/>
            <person name="Luo H."/>
            <person name="Wang X.-L."/>
            <person name="Wang X.-M."/>
            <person name="Qiu X.-J."/>
            <person name="Liu H."/>
            <person name="Zhou S.-S."/>
            <person name="Jia K.-H."/>
            <person name="Nie S."/>
            <person name="Bao Y.-T."/>
            <person name="Zhang R.-G."/>
            <person name="Yun Q.-Z."/>
            <person name="Chai Y.-H."/>
            <person name="Lu J.-Y."/>
            <person name="Li Y."/>
            <person name="Zhao S.-W."/>
            <person name="Mao J.-F."/>
            <person name="Jia S.-G."/>
            <person name="Mao Y.-M."/>
        </authorList>
    </citation>
    <scope>NUCLEOTIDE SEQUENCE</scope>
    <source>
        <strain evidence="1">AT0</strain>
        <tissue evidence="1">Leaf</tissue>
    </source>
</reference>
<dbReference type="Proteomes" id="UP000813462">
    <property type="component" value="Unassembled WGS sequence"/>
</dbReference>
<dbReference type="PANTHER" id="PTHR47851:SF7">
    <property type="entry name" value="MYB_SANT-LIKE DOMAIN-CONTAINING PROTEIN"/>
    <property type="match status" value="1"/>
</dbReference>
<gene>
    <name evidence="1" type="ORF">FEM48_Zijuj04G0155100</name>
</gene>
<dbReference type="PANTHER" id="PTHR47851">
    <property type="entry name" value="OS06G0588700 PROTEIN-RELATED"/>
    <property type="match status" value="1"/>
</dbReference>